<reference evidence="1 2" key="1">
    <citation type="submission" date="2019-01" db="EMBL/GenBank/DDBJ databases">
        <title>Sequencing of cultivated peanut Arachis hypogaea provides insights into genome evolution and oil improvement.</title>
        <authorList>
            <person name="Chen X."/>
        </authorList>
    </citation>
    <scope>NUCLEOTIDE SEQUENCE [LARGE SCALE GENOMIC DNA]</scope>
    <source>
        <strain evidence="2">cv. Fuhuasheng</strain>
        <tissue evidence="1">Leaves</tissue>
    </source>
</reference>
<evidence type="ECO:0000313" key="1">
    <source>
        <dbReference type="EMBL" id="RYR30262.1"/>
    </source>
</evidence>
<dbReference type="Proteomes" id="UP000289738">
    <property type="component" value="Chromosome B01"/>
</dbReference>
<name>A0A445AV15_ARAHY</name>
<organism evidence="1 2">
    <name type="scientific">Arachis hypogaea</name>
    <name type="common">Peanut</name>
    <dbReference type="NCBI Taxonomy" id="3818"/>
    <lineage>
        <taxon>Eukaryota</taxon>
        <taxon>Viridiplantae</taxon>
        <taxon>Streptophyta</taxon>
        <taxon>Embryophyta</taxon>
        <taxon>Tracheophyta</taxon>
        <taxon>Spermatophyta</taxon>
        <taxon>Magnoliopsida</taxon>
        <taxon>eudicotyledons</taxon>
        <taxon>Gunneridae</taxon>
        <taxon>Pentapetalae</taxon>
        <taxon>rosids</taxon>
        <taxon>fabids</taxon>
        <taxon>Fabales</taxon>
        <taxon>Fabaceae</taxon>
        <taxon>Papilionoideae</taxon>
        <taxon>50 kb inversion clade</taxon>
        <taxon>dalbergioids sensu lato</taxon>
        <taxon>Dalbergieae</taxon>
        <taxon>Pterocarpus clade</taxon>
        <taxon>Arachis</taxon>
    </lineage>
</organism>
<dbReference type="AlphaFoldDB" id="A0A445AV15"/>
<dbReference type="EMBL" id="SDMP01000011">
    <property type="protein sequence ID" value="RYR30262.1"/>
    <property type="molecule type" value="Genomic_DNA"/>
</dbReference>
<proteinExistence type="predicted"/>
<dbReference type="STRING" id="3818.A0A445AV15"/>
<keyword evidence="2" id="KW-1185">Reference proteome</keyword>
<comment type="caution">
    <text evidence="1">The sequence shown here is derived from an EMBL/GenBank/DDBJ whole genome shotgun (WGS) entry which is preliminary data.</text>
</comment>
<gene>
    <name evidence="1" type="ORF">Ahy_B01g055070</name>
</gene>
<protein>
    <submittedName>
        <fullName evidence="1">Uncharacterized protein</fullName>
    </submittedName>
</protein>
<sequence>MESKCGKLIMSSINKNHVDMDEYPFTIELQASPIFYFIHFIL</sequence>
<accession>A0A445AV15</accession>
<evidence type="ECO:0000313" key="2">
    <source>
        <dbReference type="Proteomes" id="UP000289738"/>
    </source>
</evidence>